<comment type="subcellular location">
    <subcellularLocation>
        <location evidence="1">Cytoplasm</location>
    </subcellularLocation>
</comment>
<feature type="compositionally biased region" description="Basic and acidic residues" evidence="6">
    <location>
        <begin position="1477"/>
        <end position="1486"/>
    </location>
</feature>
<dbReference type="Gene3D" id="1.10.287.1490">
    <property type="match status" value="1"/>
</dbReference>
<evidence type="ECO:0000313" key="8">
    <source>
        <dbReference type="EMBL" id="KAK0140277.1"/>
    </source>
</evidence>
<reference evidence="8" key="1">
    <citation type="journal article" date="2023" name="Front. Mar. Sci.">
        <title>A new Merluccius polli reference genome to investigate the effects of global change in West African waters.</title>
        <authorList>
            <person name="Mateo J.L."/>
            <person name="Blanco-Fernandez C."/>
            <person name="Garcia-Vazquez E."/>
            <person name="Machado-Schiaffino G."/>
        </authorList>
    </citation>
    <scope>NUCLEOTIDE SEQUENCE</scope>
    <source>
        <strain evidence="8">C29</strain>
        <tissue evidence="8">Fin</tissue>
    </source>
</reference>
<dbReference type="InterPro" id="IPR051841">
    <property type="entry name" value="MT-Golgi_org_protein"/>
</dbReference>
<keyword evidence="9" id="KW-1185">Reference proteome</keyword>
<proteinExistence type="predicted"/>
<dbReference type="GO" id="GO:0034499">
    <property type="term" value="P:late endosome to Golgi transport"/>
    <property type="evidence" value="ECO:0007669"/>
    <property type="project" value="TreeGrafter"/>
</dbReference>
<evidence type="ECO:0000256" key="1">
    <source>
        <dbReference type="ARBA" id="ARBA00004496"/>
    </source>
</evidence>
<dbReference type="Gene3D" id="1.10.220.60">
    <property type="entry name" value="GRIP domain"/>
    <property type="match status" value="1"/>
</dbReference>
<gene>
    <name evidence="8" type="primary">Gcc2</name>
    <name evidence="8" type="ORF">N1851_022826</name>
</gene>
<evidence type="ECO:0000256" key="3">
    <source>
        <dbReference type="ARBA" id="ARBA00022553"/>
    </source>
</evidence>
<dbReference type="SMART" id="SM00755">
    <property type="entry name" value="Grip"/>
    <property type="match status" value="1"/>
</dbReference>
<keyword evidence="4 5" id="KW-0175">Coiled coil</keyword>
<evidence type="ECO:0000259" key="7">
    <source>
        <dbReference type="PROSITE" id="PS50913"/>
    </source>
</evidence>
<dbReference type="Pfam" id="PF16704">
    <property type="entry name" value="Rab_bind"/>
    <property type="match status" value="1"/>
</dbReference>
<accession>A0AA47MH85</accession>
<dbReference type="GO" id="GO:0005794">
    <property type="term" value="C:Golgi apparatus"/>
    <property type="evidence" value="ECO:0007669"/>
    <property type="project" value="TreeGrafter"/>
</dbReference>
<dbReference type="PANTHER" id="PTHR18902:SF25">
    <property type="entry name" value="GRIP AND COILED-COIL DOMAIN-CONTAINING PROTEIN 2"/>
    <property type="match status" value="1"/>
</dbReference>
<dbReference type="Proteomes" id="UP001174136">
    <property type="component" value="Unassembled WGS sequence"/>
</dbReference>
<sequence length="1690" mass="193162">MRSQQEPSNGTEAVASPPAGAPKSKLDTLPKDDLIKFAKKQMAAMQKMKTRCTDLEKEVERLKQSKASSGDAVDSNLLQELTERMEALLLEKAECQQKLVLSCKDLERTKRQTKDDLDQLQGQLDSQKEDHQRQIETLQRSIGESNENHQKEVAQLQDLLTNYYKPRCSDSSYPMEEAQPCLQVQIKTLVAEMEAAHVSQEHYQKELALAQQEMENLREELSQKSTQHEEEMRALEEDFEMERERLLLLHDELTEQLALKDTYLQDVQEEDEEPVRGSGIARMLELSGCSQGESDVAEGEATETCRLKVAVEDLQAQNTMLHDELTLLRNLKSELEVELERVREEFQTEKEEMEFKIDELQMTRESVHIEHTTTPDDLNCKVIPDCGIHEAVKELETINTADELDGHRSLPSTTEVQLYASLARPKDQKLCSSEDLNQEPHELEQNNHKIQELEAQLEVLTHERNSAVDEFVQMRDSLQGLENELGQRTANFVAQYETMKEQGAKTAQDLQCQIEELCQEKHILVESSREATEENKSLKKNLNELQLQLEGVTKQPMEDCELTPQASVLEQTRLAFELKESVEELTKQNEVIVVQLQSKENEVHELREMVGDLTTKRDGLLSQLQILEEQLEMLYTERTKEIQRIQDEKENKLESLSLELERKLASLGKAKEAEIEHLKEEKAQIEVNLKKEIEERQEMVSSLELTVRGFSAEKDNLKCKLKEASSALSCAQEERNLLDRKLTALQSELEQNEANLQSRLRSLAEEIEQSRAATIVLKESHAEATKHSAERELELQGRIEELEREQSAAMRTDETDGEEAFKESWEGLQVRVEDLEKERDMLKSNLVEVVRDAEGLQKDLEEMKYANEKMREENQKLYAHISEEAIEDMNTKRKQLEEQLEEKNCLVTKLSNDIAALQESAAQATSCEENEASHFTQKIALLENEAKDKNEKMNKIKAVAVKAKKELDTSKKEVSSLKEEVELLKAERDKVSSSMKDVIHTAESYKNLQMDYDRLTEQLDTEREKVEGAERRMAELTKQLDAAVSQNTTVSSEKEDLLAAVSTSRNTVKQLEAHVKEAGKHRESLEAELLAERVMKEQKIKELLSATTESEELTAELGRLQQLSQQTAQELHQRRKEAQQNSLLGMEMADYERLVKELNIKVSQGECDVAQLKAQIAAHIQSEESFKQQIEALRSQVGLREEKASKMKQLLVKTKKDLAEAKTQNASSMMLQASLKGELETNQQHLESCKIEVSELMAERHRLQEQLRCATEQHQRTASSLQQRISNLQQECEMSKAEVASTTADFESYKVRVHNVLKQQKNKATLQSDSEPVKLEREQLSSQVEQLRARLTESQQSLQSSTAELQQLHNEHDTLLERHNKMLQETVAKEAELRERLLSVQSENMSLRTEQAQAQAELRSQAEAQRQAFREQVRLLQDEHRATVETLHGQLSRLEAQLFALQNQSGSPSVQSSQRPRMSDLQRRNPDMGQGGHGSIDLQTTAREEGEGMETTETESPLLPPHHPPPSLEQLLGSPDPKQEPFVWTVEPTKQELSHKLTTATRSMEHMNGLLHETEATNAVLMEQVTVRSLKHKNTQSHNLLKSELRRLERNQEREKSVSNMEYLKNVLLQFIFLNSGNERQALLPVIHTMLQLSPEEKSRLAAIAQGEQDVPGSRGSGWSSYLHSWSGIR</sequence>
<organism evidence="8 9">
    <name type="scientific">Merluccius polli</name>
    <name type="common">Benguela hake</name>
    <name type="synonym">Merluccius cadenati</name>
    <dbReference type="NCBI Taxonomy" id="89951"/>
    <lineage>
        <taxon>Eukaryota</taxon>
        <taxon>Metazoa</taxon>
        <taxon>Chordata</taxon>
        <taxon>Craniata</taxon>
        <taxon>Vertebrata</taxon>
        <taxon>Euteleostomi</taxon>
        <taxon>Actinopterygii</taxon>
        <taxon>Neopterygii</taxon>
        <taxon>Teleostei</taxon>
        <taxon>Neoteleostei</taxon>
        <taxon>Acanthomorphata</taxon>
        <taxon>Zeiogadaria</taxon>
        <taxon>Gadariae</taxon>
        <taxon>Gadiformes</taxon>
        <taxon>Gadoidei</taxon>
        <taxon>Merlucciidae</taxon>
        <taxon>Merluccius</taxon>
    </lineage>
</organism>
<feature type="compositionally biased region" description="Pro residues" evidence="6">
    <location>
        <begin position="1518"/>
        <end position="1527"/>
    </location>
</feature>
<dbReference type="Pfam" id="PF01465">
    <property type="entry name" value="GRIP"/>
    <property type="match status" value="1"/>
</dbReference>
<evidence type="ECO:0000256" key="5">
    <source>
        <dbReference type="SAM" id="Coils"/>
    </source>
</evidence>
<keyword evidence="2" id="KW-0963">Cytoplasm</keyword>
<evidence type="ECO:0000256" key="4">
    <source>
        <dbReference type="ARBA" id="ARBA00023054"/>
    </source>
</evidence>
<keyword evidence="3" id="KW-0597">Phosphoprotein</keyword>
<feature type="coiled-coil region" evidence="5">
    <location>
        <begin position="311"/>
        <end position="363"/>
    </location>
</feature>
<dbReference type="EMBL" id="JAOPHQ010004264">
    <property type="protein sequence ID" value="KAK0140277.1"/>
    <property type="molecule type" value="Genomic_DNA"/>
</dbReference>
<evidence type="ECO:0000256" key="2">
    <source>
        <dbReference type="ARBA" id="ARBA00022490"/>
    </source>
</evidence>
<feature type="coiled-coil region" evidence="5">
    <location>
        <begin position="200"/>
        <end position="245"/>
    </location>
</feature>
<dbReference type="PANTHER" id="PTHR18902">
    <property type="entry name" value="NUCLEAR MITOTIC APPARATUS PROTEIN 1-RELATED"/>
    <property type="match status" value="1"/>
</dbReference>
<feature type="coiled-coil region" evidence="5">
    <location>
        <begin position="1204"/>
        <end position="1305"/>
    </location>
</feature>
<evidence type="ECO:0000313" key="9">
    <source>
        <dbReference type="Proteomes" id="UP001174136"/>
    </source>
</evidence>
<feature type="domain" description="GRIP" evidence="7">
    <location>
        <begin position="1614"/>
        <end position="1664"/>
    </location>
</feature>
<dbReference type="InterPro" id="IPR032023">
    <property type="entry name" value="GCC2_Rab_bind"/>
</dbReference>
<protein>
    <submittedName>
        <fullName evidence="8">GRIP and coiled-coil domain-containing protein 2</fullName>
    </submittedName>
</protein>
<evidence type="ECO:0000256" key="6">
    <source>
        <dbReference type="SAM" id="MobiDB-lite"/>
    </source>
</evidence>
<dbReference type="InterPro" id="IPR000237">
    <property type="entry name" value="GRIP_dom"/>
</dbReference>
<feature type="region of interest" description="Disordered" evidence="6">
    <location>
        <begin position="112"/>
        <end position="135"/>
    </location>
</feature>
<name>A0AA47MH85_MERPO</name>
<feature type="compositionally biased region" description="Polar residues" evidence="6">
    <location>
        <begin position="1463"/>
        <end position="1476"/>
    </location>
</feature>
<dbReference type="FunFam" id="1.10.220.60:FF:000003">
    <property type="entry name" value="GRIP and coiled-coil domain-containing protein 2"/>
    <property type="match status" value="1"/>
</dbReference>
<dbReference type="PROSITE" id="PS50913">
    <property type="entry name" value="GRIP"/>
    <property type="match status" value="1"/>
</dbReference>
<feature type="region of interest" description="Disordered" evidence="6">
    <location>
        <begin position="1463"/>
        <end position="1534"/>
    </location>
</feature>
<feature type="coiled-coil region" evidence="5">
    <location>
        <begin position="443"/>
        <end position="555"/>
    </location>
</feature>
<feature type="region of interest" description="Disordered" evidence="6">
    <location>
        <begin position="804"/>
        <end position="823"/>
    </location>
</feature>
<feature type="compositionally biased region" description="Polar residues" evidence="6">
    <location>
        <begin position="1"/>
        <end position="11"/>
    </location>
</feature>
<comment type="caution">
    <text evidence="8">The sequence shown here is derived from an EMBL/GenBank/DDBJ whole genome shotgun (WGS) entry which is preliminary data.</text>
</comment>
<feature type="region of interest" description="Disordered" evidence="6">
    <location>
        <begin position="1"/>
        <end position="30"/>
    </location>
</feature>